<dbReference type="EMBL" id="VEPZ02000519">
    <property type="protein sequence ID" value="KAE8723535.1"/>
    <property type="molecule type" value="Genomic_DNA"/>
</dbReference>
<feature type="compositionally biased region" description="Basic and acidic residues" evidence="1">
    <location>
        <begin position="80"/>
        <end position="90"/>
    </location>
</feature>
<dbReference type="AlphaFoldDB" id="A0A6A3C2X3"/>
<dbReference type="Proteomes" id="UP000436088">
    <property type="component" value="Unassembled WGS sequence"/>
</dbReference>
<evidence type="ECO:0000256" key="1">
    <source>
        <dbReference type="SAM" id="MobiDB-lite"/>
    </source>
</evidence>
<feature type="compositionally biased region" description="Basic and acidic residues" evidence="1">
    <location>
        <begin position="164"/>
        <end position="174"/>
    </location>
</feature>
<proteinExistence type="predicted"/>
<keyword evidence="3" id="KW-1185">Reference proteome</keyword>
<feature type="compositionally biased region" description="Basic and acidic residues" evidence="1">
    <location>
        <begin position="62"/>
        <end position="72"/>
    </location>
</feature>
<feature type="region of interest" description="Disordered" evidence="1">
    <location>
        <begin position="148"/>
        <end position="174"/>
    </location>
</feature>
<feature type="compositionally biased region" description="Polar residues" evidence="1">
    <location>
        <begin position="16"/>
        <end position="25"/>
    </location>
</feature>
<accession>A0A6A3C2X3</accession>
<evidence type="ECO:0000313" key="2">
    <source>
        <dbReference type="EMBL" id="KAE8723535.1"/>
    </source>
</evidence>
<sequence length="306" mass="33240">MCHQCCEWQCEAASETLPSSANPPNETKKLDESTVDDRKRNTKRNSAHNENGFADGFIPTDTGKEDEGRKLLENPMGNGKEVEPHKRDETHVEQKFNDIDNMAAIIFMIDSFPMCQELFNVGEGRSRLLQDELGQKFELHVEQNEKEAQQSVSSCESSAVDTLKPMDGEHDNPCCERPSAKDIHQDDVCSGVSTSNPVTNVSPGSCQRNLSSIPEQKFSPSFATAISAAPPIVPTVANVPYIPGNSPMVAVAGSQPDVGMGTFVPRSSTPSKFVSYGNISAATGVNGSQFSQPFFLEGLENLLGRI</sequence>
<feature type="compositionally biased region" description="Polar residues" evidence="1">
    <location>
        <begin position="149"/>
        <end position="160"/>
    </location>
</feature>
<evidence type="ECO:0000313" key="3">
    <source>
        <dbReference type="Proteomes" id="UP000436088"/>
    </source>
</evidence>
<gene>
    <name evidence="2" type="ORF">F3Y22_tig00012370pilonHSYRG00142</name>
</gene>
<comment type="caution">
    <text evidence="2">The sequence shown here is derived from an EMBL/GenBank/DDBJ whole genome shotgun (WGS) entry which is preliminary data.</text>
</comment>
<feature type="compositionally biased region" description="Basic and acidic residues" evidence="1">
    <location>
        <begin position="26"/>
        <end position="39"/>
    </location>
</feature>
<protein>
    <submittedName>
        <fullName evidence="2">Uncharacterized protein</fullName>
    </submittedName>
</protein>
<organism evidence="2 3">
    <name type="scientific">Hibiscus syriacus</name>
    <name type="common">Rose of Sharon</name>
    <dbReference type="NCBI Taxonomy" id="106335"/>
    <lineage>
        <taxon>Eukaryota</taxon>
        <taxon>Viridiplantae</taxon>
        <taxon>Streptophyta</taxon>
        <taxon>Embryophyta</taxon>
        <taxon>Tracheophyta</taxon>
        <taxon>Spermatophyta</taxon>
        <taxon>Magnoliopsida</taxon>
        <taxon>eudicotyledons</taxon>
        <taxon>Gunneridae</taxon>
        <taxon>Pentapetalae</taxon>
        <taxon>rosids</taxon>
        <taxon>malvids</taxon>
        <taxon>Malvales</taxon>
        <taxon>Malvaceae</taxon>
        <taxon>Malvoideae</taxon>
        <taxon>Hibiscus</taxon>
    </lineage>
</organism>
<reference evidence="2" key="1">
    <citation type="submission" date="2019-09" db="EMBL/GenBank/DDBJ databases">
        <title>Draft genome information of white flower Hibiscus syriacus.</title>
        <authorList>
            <person name="Kim Y.-M."/>
        </authorList>
    </citation>
    <scope>NUCLEOTIDE SEQUENCE [LARGE SCALE GENOMIC DNA]</scope>
    <source>
        <strain evidence="2">YM2019G1</strain>
    </source>
</reference>
<name>A0A6A3C2X3_HIBSY</name>
<feature type="region of interest" description="Disordered" evidence="1">
    <location>
        <begin position="13"/>
        <end position="90"/>
    </location>
</feature>